<name>A0A498JP47_MALDO</name>
<organism evidence="2 3">
    <name type="scientific">Malus domestica</name>
    <name type="common">Apple</name>
    <name type="synonym">Pyrus malus</name>
    <dbReference type="NCBI Taxonomy" id="3750"/>
    <lineage>
        <taxon>Eukaryota</taxon>
        <taxon>Viridiplantae</taxon>
        <taxon>Streptophyta</taxon>
        <taxon>Embryophyta</taxon>
        <taxon>Tracheophyta</taxon>
        <taxon>Spermatophyta</taxon>
        <taxon>Magnoliopsida</taxon>
        <taxon>eudicotyledons</taxon>
        <taxon>Gunneridae</taxon>
        <taxon>Pentapetalae</taxon>
        <taxon>rosids</taxon>
        <taxon>fabids</taxon>
        <taxon>Rosales</taxon>
        <taxon>Rosaceae</taxon>
        <taxon>Amygdaloideae</taxon>
        <taxon>Maleae</taxon>
        <taxon>Malus</taxon>
    </lineage>
</organism>
<keyword evidence="1" id="KW-0732">Signal</keyword>
<proteinExistence type="predicted"/>
<evidence type="ECO:0000313" key="2">
    <source>
        <dbReference type="EMBL" id="RXH96816.1"/>
    </source>
</evidence>
<sequence>MELCRDWCWCACFLTAFIFCLACCMLAAVPTYPIYKHQNKPPRSFSLRILSKLNQVSDVKTPQSTSYTVEPMRE</sequence>
<evidence type="ECO:0000256" key="1">
    <source>
        <dbReference type="SAM" id="SignalP"/>
    </source>
</evidence>
<feature type="signal peptide" evidence="1">
    <location>
        <begin position="1"/>
        <end position="22"/>
    </location>
</feature>
<keyword evidence="3" id="KW-1185">Reference proteome</keyword>
<reference evidence="2 3" key="1">
    <citation type="submission" date="2018-10" db="EMBL/GenBank/DDBJ databases">
        <title>A high-quality apple genome assembly.</title>
        <authorList>
            <person name="Hu J."/>
        </authorList>
    </citation>
    <scope>NUCLEOTIDE SEQUENCE [LARGE SCALE GENOMIC DNA]</scope>
    <source>
        <strain evidence="3">cv. HFTH1</strain>
        <tissue evidence="2">Young leaf</tissue>
    </source>
</reference>
<feature type="chain" id="PRO_5019828150" evidence="1">
    <location>
        <begin position="23"/>
        <end position="74"/>
    </location>
</feature>
<dbReference type="AlphaFoldDB" id="A0A498JP47"/>
<protein>
    <submittedName>
        <fullName evidence="2">Uncharacterized protein</fullName>
    </submittedName>
</protein>
<evidence type="ECO:0000313" key="3">
    <source>
        <dbReference type="Proteomes" id="UP000290289"/>
    </source>
</evidence>
<dbReference type="Proteomes" id="UP000290289">
    <property type="component" value="Chromosome 6"/>
</dbReference>
<accession>A0A498JP47</accession>
<gene>
    <name evidence="2" type="ORF">DVH24_009658</name>
</gene>
<comment type="caution">
    <text evidence="2">The sequence shown here is derived from an EMBL/GenBank/DDBJ whole genome shotgun (WGS) entry which is preliminary data.</text>
</comment>
<dbReference type="EMBL" id="RDQH01000332">
    <property type="protein sequence ID" value="RXH96816.1"/>
    <property type="molecule type" value="Genomic_DNA"/>
</dbReference>